<keyword evidence="3" id="KW-1185">Reference proteome</keyword>
<dbReference type="OrthoDB" id="8099304at2"/>
<evidence type="ECO:0000313" key="2">
    <source>
        <dbReference type="EMBL" id="SMO89478.1"/>
    </source>
</evidence>
<evidence type="ECO:0000256" key="1">
    <source>
        <dbReference type="SAM" id="Phobius"/>
    </source>
</evidence>
<reference evidence="2 3" key="1">
    <citation type="submission" date="2017-05" db="EMBL/GenBank/DDBJ databases">
        <authorList>
            <person name="Varghese N."/>
            <person name="Submissions S."/>
        </authorList>
    </citation>
    <scope>NUCLEOTIDE SEQUENCE [LARGE SCALE GENOMIC DNA]</scope>
    <source>
        <strain evidence="2 3">DSM 100094</strain>
    </source>
</reference>
<dbReference type="Proteomes" id="UP000319014">
    <property type="component" value="Unassembled WGS sequence"/>
</dbReference>
<evidence type="ECO:0000313" key="3">
    <source>
        <dbReference type="Proteomes" id="UP000319014"/>
    </source>
</evidence>
<feature type="transmembrane region" description="Helical" evidence="1">
    <location>
        <begin position="86"/>
        <end position="106"/>
    </location>
</feature>
<keyword evidence="1" id="KW-1133">Transmembrane helix</keyword>
<proteinExistence type="predicted"/>
<keyword evidence="1" id="KW-0472">Membrane</keyword>
<sequence>MTRYQAPVQGKVGQVIDVIVLLIMAIGALYIPLWMGMAGSSKVPQPVTDPTWESLGQNAVMVEQWQKLGFADAASASEMITARFDYSFSIGALVAMIVVIVGYYAILLRFSEKEYREVIAEKFGE</sequence>
<dbReference type="RefSeq" id="WP_142664172.1">
    <property type="nucleotide sequence ID" value="NZ_FXTK01000017.1"/>
</dbReference>
<name>A0A521EZV7_9RHOB</name>
<keyword evidence="1" id="KW-0812">Transmembrane</keyword>
<accession>A0A521EZV7</accession>
<dbReference type="AlphaFoldDB" id="A0A521EZV7"/>
<dbReference type="EMBL" id="FXTK01000017">
    <property type="protein sequence ID" value="SMO89478.1"/>
    <property type="molecule type" value="Genomic_DNA"/>
</dbReference>
<gene>
    <name evidence="2" type="ORF">SAMN06265221_11720</name>
</gene>
<feature type="transmembrane region" description="Helical" evidence="1">
    <location>
        <begin position="12"/>
        <end position="35"/>
    </location>
</feature>
<protein>
    <submittedName>
        <fullName evidence="2">Uncharacterized protein</fullName>
    </submittedName>
</protein>
<organism evidence="2 3">
    <name type="scientific">Paracoccus laeviglucosivorans</name>
    <dbReference type="NCBI Taxonomy" id="1197861"/>
    <lineage>
        <taxon>Bacteria</taxon>
        <taxon>Pseudomonadati</taxon>
        <taxon>Pseudomonadota</taxon>
        <taxon>Alphaproteobacteria</taxon>
        <taxon>Rhodobacterales</taxon>
        <taxon>Paracoccaceae</taxon>
        <taxon>Paracoccus</taxon>
    </lineage>
</organism>